<feature type="non-terminal residue" evidence="1">
    <location>
        <position position="1"/>
    </location>
</feature>
<protein>
    <submittedName>
        <fullName evidence="1">Uncharacterized protein</fullName>
    </submittedName>
</protein>
<sequence>SVDGGVALTGSKPYSCLYAVYHLLQHAFGCGFFEDGDQIPQRSTLEIGELSQLCKPRFEWRNKEVAHFPAYSGHRWYSEQEWKQWFDWLAKTRMNICETNWLARYTGIEALAAAKFGIEIPLTPWQEQNLSMMRRLFAHACMCGIRLFHEVTWHQPWLSTEPGSMPYYDSEQAAEFRRQYVQQTGEQIPTVPYEWCGLTFEWMDPRVPVVKRYISACVQTQAEELGADHYYF</sequence>
<accession>A0A383E817</accession>
<gene>
    <name evidence="1" type="ORF">METZ01_LOCUS505369</name>
</gene>
<name>A0A383E817_9ZZZZ</name>
<dbReference type="EMBL" id="UINC01223355">
    <property type="protein sequence ID" value="SVE52515.1"/>
    <property type="molecule type" value="Genomic_DNA"/>
</dbReference>
<dbReference type="AlphaFoldDB" id="A0A383E817"/>
<evidence type="ECO:0000313" key="1">
    <source>
        <dbReference type="EMBL" id="SVE52515.1"/>
    </source>
</evidence>
<organism evidence="1">
    <name type="scientific">marine metagenome</name>
    <dbReference type="NCBI Taxonomy" id="408172"/>
    <lineage>
        <taxon>unclassified sequences</taxon>
        <taxon>metagenomes</taxon>
        <taxon>ecological metagenomes</taxon>
    </lineage>
</organism>
<feature type="non-terminal residue" evidence="1">
    <location>
        <position position="232"/>
    </location>
</feature>
<proteinExistence type="predicted"/>
<dbReference type="Gene3D" id="3.20.20.80">
    <property type="entry name" value="Glycosidases"/>
    <property type="match status" value="1"/>
</dbReference>
<reference evidence="1" key="1">
    <citation type="submission" date="2018-05" db="EMBL/GenBank/DDBJ databases">
        <authorList>
            <person name="Lanie J.A."/>
            <person name="Ng W.-L."/>
            <person name="Kazmierczak K.M."/>
            <person name="Andrzejewski T.M."/>
            <person name="Davidsen T.M."/>
            <person name="Wayne K.J."/>
            <person name="Tettelin H."/>
            <person name="Glass J.I."/>
            <person name="Rusch D."/>
            <person name="Podicherti R."/>
            <person name="Tsui H.-C.T."/>
            <person name="Winkler M.E."/>
        </authorList>
    </citation>
    <scope>NUCLEOTIDE SEQUENCE</scope>
</reference>